<gene>
    <name evidence="7" type="ORF">IMG5_110350</name>
</gene>
<feature type="coiled-coil region" evidence="4">
    <location>
        <begin position="200"/>
        <end position="227"/>
    </location>
</feature>
<feature type="domain" description="DOP1 N-terminal" evidence="5">
    <location>
        <begin position="14"/>
        <end position="388"/>
    </location>
</feature>
<dbReference type="GO" id="GO:0032259">
    <property type="term" value="P:methylation"/>
    <property type="evidence" value="ECO:0007669"/>
    <property type="project" value="UniProtKB-KW"/>
</dbReference>
<keyword evidence="7" id="KW-0808">Transferase</keyword>
<dbReference type="GO" id="GO:0005768">
    <property type="term" value="C:endosome"/>
    <property type="evidence" value="ECO:0007669"/>
    <property type="project" value="TreeGrafter"/>
</dbReference>
<dbReference type="InterPro" id="IPR016024">
    <property type="entry name" value="ARM-type_fold"/>
</dbReference>
<evidence type="ECO:0000256" key="4">
    <source>
        <dbReference type="SAM" id="Coils"/>
    </source>
</evidence>
<keyword evidence="4" id="KW-0175">Coiled coil</keyword>
<dbReference type="EMBL" id="GL983868">
    <property type="protein sequence ID" value="EGR31419.1"/>
    <property type="molecule type" value="Genomic_DNA"/>
</dbReference>
<dbReference type="eggNOG" id="KOG3613">
    <property type="taxonomic scope" value="Eukaryota"/>
</dbReference>
<feature type="domain" description="DOP1-like C-terminal" evidence="6">
    <location>
        <begin position="1271"/>
        <end position="1712"/>
    </location>
</feature>
<dbReference type="GO" id="GO:0006895">
    <property type="term" value="P:Golgi to endosome transport"/>
    <property type="evidence" value="ECO:0007669"/>
    <property type="project" value="InterPro"/>
</dbReference>
<evidence type="ECO:0000313" key="8">
    <source>
        <dbReference type="Proteomes" id="UP000008983"/>
    </source>
</evidence>
<dbReference type="STRING" id="857967.G0QTP6"/>
<evidence type="ECO:0000256" key="1">
    <source>
        <dbReference type="ARBA" id="ARBA00022448"/>
    </source>
</evidence>
<dbReference type="Pfam" id="PF24598">
    <property type="entry name" value="DOP1_C"/>
    <property type="match status" value="1"/>
</dbReference>
<protein>
    <submittedName>
        <fullName evidence="7">N-terminal domain protein</fullName>
        <ecNumber evidence="7">2.1.1.72</ecNumber>
        <ecNumber evidence="7">2.7.7.7</ecNumber>
        <ecNumber evidence="7">3.4.24.69</ecNumber>
    </submittedName>
</protein>
<sequence length="1748" mass="207430">MKKLNEHNLIYSDQLNKIISKLLNRFERNKTWSDLNNWLSKAIIALKENPSPFINEKIQFCKRLAQCLNPQLPQSIHQETLKIYEQIFENMKQISEGDIQEYQRIFCQDLGLYSVGLFPFFQYSQLQLKYLFIDIIEYYYVPVGRELIPCIPGLILCLLPGFEENNKEIKLKIKNCLLLLMKACGRKYFYGGFWMAIKRVQKETFSKQEIEEQQEQQEQEINNKPRDSDNLEVYIFQSKLHNKNYQQNIIHNDLIIYESEIKKKQQKIIENEEEEVQINSFQENIYRNNRKELLYIEKGIDDNTLYNKYPNKGCLVLNVILSCLEDKDVFVKRNILDLLIHYIPLNNNNVQILSFEEKTILCEGVLRLFAKRDISLIHKISFWMFGKPDLDEKYNYQPETIQIIKNALNNIFLTNKNEKIKPLKMLQNLFLEHEALIQFTLGEISLNLIQFIQKAYEKNKEEEEKNIQRLIEIIGQNIYLFFNCLCDFLNNEILWESPQNMDEDSFKENIIKLLIFSFQKILLNLKDEILLQKLINMNLDQVTFSLQTVPEQLIHERKQVEVGVKFINHLLFAKKQFSDDQVIYLDNFYIFFQKYTKKPEDIKPQKHQLFKLICENVYLIQSQIPKNNSQYLALLQKCITLTHTTISLISIEYTTKILQKVQNNPKQNFLEKLWGMLDNQNAQKITQLIEQLSQYFPSEIEKTIQNSFQVLTISEKEHSIHRFSLFWKLLGQKTQLNLTQSILQIINNLENENPLLRHAAKGWIQDSEVNLYLIIDQLILYLVEINDNYIYEGEKKNAFYYIKTFDVQKANFIFRKLHILCKSACDIFFKYIISTYISPQILQIVGKNQLRTTYLTFLKNLSLKFITVTALESLSSKFFHENQAVNASSAELLELLLVYTNEEDIQIEKLLEEIIQIFTLNIQKEEYVMQLQTLNLLKVILFRKNVPNYVLQQIFEQSSFFSALFQGLQSSLVNVRSQYICFLNTLMPFLCQKIENQNFLGDIVMKCIFSYSQIIDNYKQKYEAIFALKNILQTFLKIQDLNDNQVIEMPSSNLNGGFFSYIFGLQGEKKIQFEHFEIVCENIFGQIQFIIDLLVKNWVTQASFPFSFNNQGVQEYQYDKFFAFNQKFKEIKETFLKQKRKIADFSIIKGLMIAYPQQIVNIFTVLWVNNIQNGQYLQNIIEIILLLQINPRIYLEYFIQVNYFGLLKQFYKQKKVRTTPEIGQIESYLLYFLYSYLLYSYLDSNSLKKDNLLTFWHTILKVLFFFDSSTHPNVNLFYIEILFLLSNKYVPKEILSDSRINKSLHDQINQKLIFLSNYVINNQNLQLQNDLEELIFPYSPSLQQEILKIQSSIIVQNDENQQDQLQNKLEKQNETFFKKQEKKLAILYVLDHLALNLLQNTYKPERQDRIIIRIKECFEPLNILFNEKAQFQSKIVEFASKFLYNLVNNQSLVKEFKKNILEIFNQDNFFSCSKRTLQYWGEIINIIINTEKNDLFMNYLNKVTLNSSFFSKEEKENKKRIKAFKRVCFLIFYGKKDQYLEKLSNLLDKISEVIKNSESIHPQLLILILFAFRIIIIRLSTSNMNQLFINIWPMLLGLLIQISKNSKNINLLLAGLKIIEIFSIVKVDQFYLHQWIFFYDYFGIQLNDNNSLVNDNKSTSNNDILSVLNNSQEQQDIISQENQQVPQQENVIITNSKVENQIQLYQLCKKLSQSIIDFNEIRSETLLDEVESMIEDDFINLDEQILKI</sequence>
<keyword evidence="8" id="KW-1185">Reference proteome</keyword>
<dbReference type="PANTHER" id="PTHR14042:SF24">
    <property type="entry name" value="PROTEIN DOPEY-1 HOMOLOG"/>
    <property type="match status" value="1"/>
</dbReference>
<dbReference type="GO" id="GO:0005829">
    <property type="term" value="C:cytosol"/>
    <property type="evidence" value="ECO:0007669"/>
    <property type="project" value="GOC"/>
</dbReference>
<comment type="similarity">
    <text evidence="3">Belongs to the DOP1 family.</text>
</comment>
<dbReference type="InterPro" id="IPR007249">
    <property type="entry name" value="DOP1_N"/>
</dbReference>
<dbReference type="GO" id="GO:0003887">
    <property type="term" value="F:DNA-directed DNA polymerase activity"/>
    <property type="evidence" value="ECO:0007669"/>
    <property type="project" value="UniProtKB-EC"/>
</dbReference>
<evidence type="ECO:0000256" key="3">
    <source>
        <dbReference type="ARBA" id="ARBA00046326"/>
    </source>
</evidence>
<organism evidence="7 8">
    <name type="scientific">Ichthyophthirius multifiliis</name>
    <name type="common">White spot disease agent</name>
    <name type="synonym">Ich</name>
    <dbReference type="NCBI Taxonomy" id="5932"/>
    <lineage>
        <taxon>Eukaryota</taxon>
        <taxon>Sar</taxon>
        <taxon>Alveolata</taxon>
        <taxon>Ciliophora</taxon>
        <taxon>Intramacronucleata</taxon>
        <taxon>Oligohymenophorea</taxon>
        <taxon>Hymenostomatida</taxon>
        <taxon>Ophryoglenina</taxon>
        <taxon>Ichthyophthirius</taxon>
    </lineage>
</organism>
<feature type="coiled-coil region" evidence="4">
    <location>
        <begin position="254"/>
        <end position="284"/>
    </location>
</feature>
<evidence type="ECO:0000259" key="6">
    <source>
        <dbReference type="Pfam" id="PF24598"/>
    </source>
</evidence>
<dbReference type="GO" id="GO:0015031">
    <property type="term" value="P:protein transport"/>
    <property type="evidence" value="ECO:0007669"/>
    <property type="project" value="UniProtKB-KW"/>
</dbReference>
<keyword evidence="7" id="KW-0489">Methyltransferase</keyword>
<dbReference type="SUPFAM" id="SSF48371">
    <property type="entry name" value="ARM repeat"/>
    <property type="match status" value="1"/>
</dbReference>
<dbReference type="InterPro" id="IPR056457">
    <property type="entry name" value="DOP1_C"/>
</dbReference>
<dbReference type="GO" id="GO:0004222">
    <property type="term" value="F:metalloendopeptidase activity"/>
    <property type="evidence" value="ECO:0007669"/>
    <property type="project" value="UniProtKB-EC"/>
</dbReference>
<reference evidence="7 8" key="1">
    <citation type="submission" date="2011-07" db="EMBL/GenBank/DDBJ databases">
        <authorList>
            <person name="Coyne R."/>
            <person name="Brami D."/>
            <person name="Johnson J."/>
            <person name="Hostetler J."/>
            <person name="Hannick L."/>
            <person name="Clark T."/>
            <person name="Cassidy-Hanley D."/>
            <person name="Inman J."/>
        </authorList>
    </citation>
    <scope>NUCLEOTIDE SEQUENCE [LARGE SCALE GENOMIC DNA]</scope>
    <source>
        <strain evidence="7 8">G5</strain>
    </source>
</reference>
<dbReference type="Proteomes" id="UP000008983">
    <property type="component" value="Unassembled WGS sequence"/>
</dbReference>
<keyword evidence="7" id="KW-0378">Hydrolase</keyword>
<name>G0QTP6_ICHMU</name>
<dbReference type="GeneID" id="14907552"/>
<evidence type="ECO:0000313" key="7">
    <source>
        <dbReference type="EMBL" id="EGR31419.1"/>
    </source>
</evidence>
<keyword evidence="2" id="KW-0653">Protein transport</keyword>
<dbReference type="EC" id="3.4.24.69" evidence="7"/>
<keyword evidence="7" id="KW-0548">Nucleotidyltransferase</keyword>
<dbReference type="InParanoid" id="G0QTP6"/>
<evidence type="ECO:0000256" key="2">
    <source>
        <dbReference type="ARBA" id="ARBA00022927"/>
    </source>
</evidence>
<dbReference type="RefSeq" id="XP_004034905.1">
    <property type="nucleotide sequence ID" value="XM_004034857.1"/>
</dbReference>
<dbReference type="InterPro" id="IPR040314">
    <property type="entry name" value="DOP1"/>
</dbReference>
<dbReference type="EC" id="2.7.7.7" evidence="7"/>
<dbReference type="GO" id="GO:0005802">
    <property type="term" value="C:trans-Golgi network"/>
    <property type="evidence" value="ECO:0007669"/>
    <property type="project" value="TreeGrafter"/>
</dbReference>
<proteinExistence type="inferred from homology"/>
<dbReference type="GO" id="GO:0009007">
    <property type="term" value="F:site-specific DNA-methyltransferase (adenine-specific) activity"/>
    <property type="evidence" value="ECO:0007669"/>
    <property type="project" value="UniProtKB-EC"/>
</dbReference>
<dbReference type="OMA" id="YFYEWMF"/>
<dbReference type="EC" id="2.1.1.72" evidence="7"/>
<keyword evidence="1" id="KW-0813">Transport</keyword>
<dbReference type="OrthoDB" id="312629at2759"/>
<accession>G0QTP6</accession>
<dbReference type="PANTHER" id="PTHR14042">
    <property type="entry name" value="DOPEY-RELATED"/>
    <property type="match status" value="1"/>
</dbReference>
<dbReference type="Pfam" id="PF04118">
    <property type="entry name" value="Dopey_N"/>
    <property type="match status" value="1"/>
</dbReference>
<evidence type="ECO:0000259" key="5">
    <source>
        <dbReference type="Pfam" id="PF04118"/>
    </source>
</evidence>